<reference evidence="1" key="1">
    <citation type="submission" date="2024-07" db="EMBL/GenBank/DDBJ databases">
        <authorList>
            <person name="Yu S.T."/>
        </authorList>
    </citation>
    <scope>NUCLEOTIDE SEQUENCE</scope>
    <source>
        <strain evidence="1">R41</strain>
    </source>
</reference>
<dbReference type="AlphaFoldDB" id="A0AB39RP34"/>
<keyword evidence="1" id="KW-0121">Carboxypeptidase</keyword>
<dbReference type="InterPro" id="IPR008969">
    <property type="entry name" value="CarboxyPept-like_regulatory"/>
</dbReference>
<gene>
    <name evidence="1" type="ORF">AB5J53_34585</name>
</gene>
<proteinExistence type="predicted"/>
<keyword evidence="1" id="KW-0645">Protease</keyword>
<dbReference type="GO" id="GO:0004180">
    <property type="term" value="F:carboxypeptidase activity"/>
    <property type="evidence" value="ECO:0007669"/>
    <property type="project" value="UniProtKB-KW"/>
</dbReference>
<protein>
    <submittedName>
        <fullName evidence="1">Carboxypeptidase-like regulatory domain-containing protein</fullName>
    </submittedName>
</protein>
<keyword evidence="1" id="KW-0378">Hydrolase</keyword>
<name>A0AB39RP34_9ACTN</name>
<dbReference type="EMBL" id="CP163443">
    <property type="protein sequence ID" value="XDQ56441.1"/>
    <property type="molecule type" value="Genomic_DNA"/>
</dbReference>
<organism evidence="1">
    <name type="scientific">Streptomyces sp. R41</name>
    <dbReference type="NCBI Taxonomy" id="3238632"/>
    <lineage>
        <taxon>Bacteria</taxon>
        <taxon>Bacillati</taxon>
        <taxon>Actinomycetota</taxon>
        <taxon>Actinomycetes</taxon>
        <taxon>Kitasatosporales</taxon>
        <taxon>Streptomycetaceae</taxon>
        <taxon>Streptomyces</taxon>
    </lineage>
</organism>
<evidence type="ECO:0000313" key="1">
    <source>
        <dbReference type="EMBL" id="XDQ56441.1"/>
    </source>
</evidence>
<dbReference type="SUPFAM" id="SSF49464">
    <property type="entry name" value="Carboxypeptidase regulatory domain-like"/>
    <property type="match status" value="1"/>
</dbReference>
<dbReference type="RefSeq" id="WP_369249528.1">
    <property type="nucleotide sequence ID" value="NZ_CP163443.1"/>
</dbReference>
<accession>A0AB39RP34</accession>
<sequence>MDTAGRQLLRTTTDEHGEYAATGLPEGYLSIVVSSVGRNPMVHQKLLRPGSVVRADFALHGRRDKVSRPVH</sequence>